<dbReference type="GO" id="GO:0051082">
    <property type="term" value="F:unfolded protein binding"/>
    <property type="evidence" value="ECO:0007669"/>
    <property type="project" value="InterPro"/>
</dbReference>
<feature type="region of interest" description="Disordered" evidence="1">
    <location>
        <begin position="372"/>
        <end position="552"/>
    </location>
</feature>
<name>A0A139ACM6_GONPJ</name>
<evidence type="ECO:0000313" key="3">
    <source>
        <dbReference type="EMBL" id="KXS14163.1"/>
    </source>
</evidence>
<dbReference type="AlphaFoldDB" id="A0A139ACM6"/>
<sequence length="552" mass="59256">MSDLYAVLEISRDASQDDVRKAYHKQALRWHPDKNPNNREEAEEKFKLVSKAYEVLSDTSRRELYDSHGLESSTRGASARGSTSGAGRPFTTPSFDPFEGFSHFQFHDPFDVFRSFFGGGDPFSDFLFDSELGANSRGFSRPPSLFTSPFAAPFASPFGGLSRGGVDPLASVMGGHGGLFHDQFLGAMLGSSSAGFMSTSSVGGGSFTSTSTSTSVNALGERTMVTTVRDGQGKTTVTTSKVDARGRETKTVSVNGRTIEDSASGRRRMVEIESSPKNGRRSGRSVELQDNEVIDVDVVTSPELLEPTMGLPPRPPVGRTTRTYPSMPQNSSTPSPPLSSTTGTNTYSKVHDEAIYVDDPALLHMLSNLSTQTPQGAAPRQSSGPKSSRNIPGTPNASRTSSHPPSPPIVSPLNHSTTGGLASSLPPSNDPRVRQSTKSHGTPQRPAVVPPQPPSRIYTFSPAKRGSPLTPSPTEERSGQGRYFDDSTSSSTKTQRTPHTTSSNPGQPQHDGFHLPHMHLPHMENPLLGQHSSAESGHTRDGKTPKGKRQKK</sequence>
<feature type="compositionally biased region" description="Polar residues" evidence="1">
    <location>
        <begin position="372"/>
        <end position="400"/>
    </location>
</feature>
<dbReference type="OrthoDB" id="442087at2759"/>
<dbReference type="STRING" id="1344416.A0A139ACM6"/>
<feature type="compositionally biased region" description="Polar residues" evidence="1">
    <location>
        <begin position="486"/>
        <end position="507"/>
    </location>
</feature>
<keyword evidence="4" id="KW-1185">Reference proteome</keyword>
<dbReference type="PRINTS" id="PR00625">
    <property type="entry name" value="JDOMAIN"/>
</dbReference>
<dbReference type="EMBL" id="KQ965771">
    <property type="protein sequence ID" value="KXS14163.1"/>
    <property type="molecule type" value="Genomic_DNA"/>
</dbReference>
<accession>A0A139ACM6</accession>
<evidence type="ECO:0000313" key="4">
    <source>
        <dbReference type="Proteomes" id="UP000070544"/>
    </source>
</evidence>
<feature type="compositionally biased region" description="Low complexity" evidence="1">
    <location>
        <begin position="72"/>
        <end position="88"/>
    </location>
</feature>
<dbReference type="SUPFAM" id="SSF46565">
    <property type="entry name" value="Chaperone J-domain"/>
    <property type="match status" value="1"/>
</dbReference>
<dbReference type="PROSITE" id="PS50076">
    <property type="entry name" value="DNAJ_2"/>
    <property type="match status" value="1"/>
</dbReference>
<dbReference type="PANTHER" id="PTHR45168">
    <property type="entry name" value="DNAJ HOMOLOG SUBFAMILY B MEMBER 2"/>
    <property type="match status" value="1"/>
</dbReference>
<proteinExistence type="predicted"/>
<dbReference type="PANTHER" id="PTHR45168:SF3">
    <property type="entry name" value="DNAJ HEAT SHOCK PROTEIN FAMILY (HSP40) MEMBER B2"/>
    <property type="match status" value="1"/>
</dbReference>
<dbReference type="Proteomes" id="UP000070544">
    <property type="component" value="Unassembled WGS sequence"/>
</dbReference>
<dbReference type="Pfam" id="PF00226">
    <property type="entry name" value="DnaJ"/>
    <property type="match status" value="1"/>
</dbReference>
<dbReference type="CDD" id="cd06257">
    <property type="entry name" value="DnaJ"/>
    <property type="match status" value="1"/>
</dbReference>
<feature type="domain" description="J" evidence="2">
    <location>
        <begin position="3"/>
        <end position="69"/>
    </location>
</feature>
<feature type="compositionally biased region" description="Basic and acidic residues" evidence="1">
    <location>
        <begin position="260"/>
        <end position="271"/>
    </location>
</feature>
<dbReference type="SMART" id="SM00271">
    <property type="entry name" value="DnaJ"/>
    <property type="match status" value="1"/>
</dbReference>
<organism evidence="3 4">
    <name type="scientific">Gonapodya prolifera (strain JEL478)</name>
    <name type="common">Monoblepharis prolifera</name>
    <dbReference type="NCBI Taxonomy" id="1344416"/>
    <lineage>
        <taxon>Eukaryota</taxon>
        <taxon>Fungi</taxon>
        <taxon>Fungi incertae sedis</taxon>
        <taxon>Chytridiomycota</taxon>
        <taxon>Chytridiomycota incertae sedis</taxon>
        <taxon>Monoblepharidomycetes</taxon>
        <taxon>Monoblepharidales</taxon>
        <taxon>Gonapodyaceae</taxon>
        <taxon>Gonapodya</taxon>
    </lineage>
</organism>
<evidence type="ECO:0000256" key="1">
    <source>
        <dbReference type="SAM" id="MobiDB-lite"/>
    </source>
</evidence>
<dbReference type="PROSITE" id="PS00636">
    <property type="entry name" value="DNAJ_1"/>
    <property type="match status" value="1"/>
</dbReference>
<feature type="compositionally biased region" description="Basic and acidic residues" evidence="1">
    <location>
        <begin position="474"/>
        <end position="485"/>
    </location>
</feature>
<evidence type="ECO:0000259" key="2">
    <source>
        <dbReference type="PROSITE" id="PS50076"/>
    </source>
</evidence>
<feature type="compositionally biased region" description="Polar residues" evidence="1">
    <location>
        <begin position="413"/>
        <end position="427"/>
    </location>
</feature>
<dbReference type="InterPro" id="IPR036869">
    <property type="entry name" value="J_dom_sf"/>
</dbReference>
<feature type="region of interest" description="Disordered" evidence="1">
    <location>
        <begin position="260"/>
        <end position="346"/>
    </location>
</feature>
<dbReference type="InterPro" id="IPR043183">
    <property type="entry name" value="DNJB2/6-like"/>
</dbReference>
<protein>
    <submittedName>
        <fullName evidence="3">DnaJ-domain-containing protein</fullName>
    </submittedName>
</protein>
<dbReference type="InterPro" id="IPR001623">
    <property type="entry name" value="DnaJ_domain"/>
</dbReference>
<dbReference type="Gene3D" id="1.10.287.110">
    <property type="entry name" value="DnaJ domain"/>
    <property type="match status" value="1"/>
</dbReference>
<dbReference type="OMA" id="FELFNMM"/>
<dbReference type="GO" id="GO:0030544">
    <property type="term" value="F:Hsp70 protein binding"/>
    <property type="evidence" value="ECO:0007669"/>
    <property type="project" value="InterPro"/>
</dbReference>
<gene>
    <name evidence="3" type="ORF">M427DRAFT_33356</name>
</gene>
<feature type="region of interest" description="Disordered" evidence="1">
    <location>
        <begin position="66"/>
        <end position="89"/>
    </location>
</feature>
<dbReference type="InterPro" id="IPR018253">
    <property type="entry name" value="DnaJ_domain_CS"/>
</dbReference>
<reference evidence="3 4" key="1">
    <citation type="journal article" date="2015" name="Genome Biol. Evol.">
        <title>Phylogenomic analyses indicate that early fungi evolved digesting cell walls of algal ancestors of land plants.</title>
        <authorList>
            <person name="Chang Y."/>
            <person name="Wang S."/>
            <person name="Sekimoto S."/>
            <person name="Aerts A.L."/>
            <person name="Choi C."/>
            <person name="Clum A."/>
            <person name="LaButti K.M."/>
            <person name="Lindquist E.A."/>
            <person name="Yee Ngan C."/>
            <person name="Ohm R.A."/>
            <person name="Salamov A.A."/>
            <person name="Grigoriev I.V."/>
            <person name="Spatafora J.W."/>
            <person name="Berbee M.L."/>
        </authorList>
    </citation>
    <scope>NUCLEOTIDE SEQUENCE [LARGE SCALE GENOMIC DNA]</scope>
    <source>
        <strain evidence="3 4">JEL478</strain>
    </source>
</reference>